<feature type="binding site" evidence="14">
    <location>
        <position position="200"/>
    </location>
    <ligand>
        <name>FAD</name>
        <dbReference type="ChEBI" id="CHEBI:57692"/>
    </ligand>
</feature>
<name>A0A8K0I5B9_COCNU</name>
<keyword evidence="11" id="KW-0520">NAD</keyword>
<evidence type="ECO:0000256" key="3">
    <source>
        <dbReference type="ARBA" id="ARBA00006105"/>
    </source>
</evidence>
<keyword evidence="12" id="KW-0496">Mitochondrion</keyword>
<evidence type="ECO:0000256" key="14">
    <source>
        <dbReference type="PIRSR" id="PIRSR601834-1"/>
    </source>
</evidence>
<dbReference type="Gene3D" id="2.40.30.10">
    <property type="entry name" value="Translation factors"/>
    <property type="match status" value="1"/>
</dbReference>
<feature type="region of interest" description="Disordered" evidence="16">
    <location>
        <begin position="660"/>
        <end position="736"/>
    </location>
</feature>
<dbReference type="InterPro" id="IPR001433">
    <property type="entry name" value="OxRdtase_FAD/NAD-bd"/>
</dbReference>
<keyword evidence="9 15" id="KW-0862">Zinc</keyword>
<evidence type="ECO:0000256" key="11">
    <source>
        <dbReference type="ARBA" id="ARBA00023027"/>
    </source>
</evidence>
<feature type="compositionally biased region" description="Low complexity" evidence="16">
    <location>
        <begin position="670"/>
        <end position="679"/>
    </location>
</feature>
<keyword evidence="10" id="KW-0560">Oxidoreductase</keyword>
<keyword evidence="7 15" id="KW-0863">Zinc-finger</keyword>
<feature type="compositionally biased region" description="Basic residues" evidence="16">
    <location>
        <begin position="698"/>
        <end position="714"/>
    </location>
</feature>
<dbReference type="GO" id="GO:0008270">
    <property type="term" value="F:zinc ion binding"/>
    <property type="evidence" value="ECO:0007669"/>
    <property type="project" value="UniProtKB-KW"/>
</dbReference>
<feature type="binding site" evidence="14">
    <location>
        <position position="133"/>
    </location>
    <ligand>
        <name>FAD</name>
        <dbReference type="ChEBI" id="CHEBI:57692"/>
    </ligand>
</feature>
<evidence type="ECO:0000256" key="16">
    <source>
        <dbReference type="SAM" id="MobiDB-lite"/>
    </source>
</evidence>
<evidence type="ECO:0000256" key="15">
    <source>
        <dbReference type="PROSITE-ProRule" id="PRU00723"/>
    </source>
</evidence>
<evidence type="ECO:0000256" key="1">
    <source>
        <dbReference type="ARBA" id="ARBA00001974"/>
    </source>
</evidence>
<evidence type="ECO:0000256" key="6">
    <source>
        <dbReference type="ARBA" id="ARBA00022723"/>
    </source>
</evidence>
<dbReference type="InterPro" id="IPR017938">
    <property type="entry name" value="Riboflavin_synthase-like_b-brl"/>
</dbReference>
<accession>A0A8K0I5B9</accession>
<dbReference type="PROSITE" id="PS51384">
    <property type="entry name" value="FAD_FR"/>
    <property type="match status" value="1"/>
</dbReference>
<dbReference type="Pfam" id="PF00175">
    <property type="entry name" value="NAD_binding_1"/>
    <property type="match status" value="1"/>
</dbReference>
<evidence type="ECO:0000259" key="17">
    <source>
        <dbReference type="PROSITE" id="PS50103"/>
    </source>
</evidence>
<evidence type="ECO:0000313" key="19">
    <source>
        <dbReference type="EMBL" id="KAG1335585.1"/>
    </source>
</evidence>
<dbReference type="InterPro" id="IPR001709">
    <property type="entry name" value="Flavoprot_Pyr_Nucl_cyt_Rdtase"/>
</dbReference>
<evidence type="ECO:0000256" key="10">
    <source>
        <dbReference type="ARBA" id="ARBA00023002"/>
    </source>
</evidence>
<dbReference type="EC" id="1.6.2.2" evidence="4"/>
<dbReference type="AlphaFoldDB" id="A0A8K0I5B9"/>
<reference evidence="19" key="1">
    <citation type="journal article" date="2017" name="Gigascience">
        <title>The genome draft of coconut (Cocos nucifera).</title>
        <authorList>
            <person name="Xiao Y."/>
            <person name="Xu P."/>
            <person name="Fan H."/>
            <person name="Baudouin L."/>
            <person name="Xia W."/>
            <person name="Bocs S."/>
            <person name="Xu J."/>
            <person name="Li Q."/>
            <person name="Guo A."/>
            <person name="Zhou L."/>
            <person name="Li J."/>
            <person name="Wu Y."/>
            <person name="Ma Z."/>
            <person name="Armero A."/>
            <person name="Issali A.E."/>
            <person name="Liu N."/>
            <person name="Peng M."/>
            <person name="Yang Y."/>
        </authorList>
    </citation>
    <scope>NUCLEOTIDE SEQUENCE</scope>
    <source>
        <tissue evidence="19">Spear leaf of Hainan Tall coconut</tissue>
    </source>
</reference>
<dbReference type="InterPro" id="IPR001834">
    <property type="entry name" value="CBR-like"/>
</dbReference>
<dbReference type="PROSITE" id="PS50103">
    <property type="entry name" value="ZF_C3H1"/>
    <property type="match status" value="1"/>
</dbReference>
<dbReference type="PRINTS" id="PR00406">
    <property type="entry name" value="CYTB5RDTASE"/>
</dbReference>
<feature type="compositionally biased region" description="Polar residues" evidence="16">
    <location>
        <begin position="761"/>
        <end position="770"/>
    </location>
</feature>
<proteinExistence type="inferred from homology"/>
<evidence type="ECO:0000256" key="9">
    <source>
        <dbReference type="ARBA" id="ARBA00022833"/>
    </source>
</evidence>
<evidence type="ECO:0000256" key="13">
    <source>
        <dbReference type="ARBA" id="ARBA00047682"/>
    </source>
</evidence>
<feature type="binding site" evidence="14">
    <location>
        <position position="158"/>
    </location>
    <ligand>
        <name>FAD</name>
        <dbReference type="ChEBI" id="CHEBI:57692"/>
    </ligand>
</feature>
<evidence type="ECO:0000313" key="20">
    <source>
        <dbReference type="Proteomes" id="UP000797356"/>
    </source>
</evidence>
<dbReference type="PANTHER" id="PTHR19370:SF171">
    <property type="entry name" value="NADH-CYTOCHROME B5 REDUCTASE 2"/>
    <property type="match status" value="1"/>
</dbReference>
<keyword evidence="8 14" id="KW-0274">FAD</keyword>
<dbReference type="CDD" id="cd06183">
    <property type="entry name" value="cyt_b5_reduct_like"/>
    <property type="match status" value="1"/>
</dbReference>
<dbReference type="InterPro" id="IPR039261">
    <property type="entry name" value="FNR_nucleotide-bd"/>
</dbReference>
<evidence type="ECO:0000256" key="12">
    <source>
        <dbReference type="ARBA" id="ARBA00023128"/>
    </source>
</evidence>
<evidence type="ECO:0000256" key="5">
    <source>
        <dbReference type="ARBA" id="ARBA00022630"/>
    </source>
</evidence>
<feature type="binding site" evidence="14">
    <location>
        <position position="132"/>
    </location>
    <ligand>
        <name>FAD</name>
        <dbReference type="ChEBI" id="CHEBI:57692"/>
    </ligand>
</feature>
<feature type="binding site" evidence="14">
    <location>
        <position position="151"/>
    </location>
    <ligand>
        <name>FAD</name>
        <dbReference type="ChEBI" id="CHEBI:57692"/>
    </ligand>
</feature>
<organism evidence="19 20">
    <name type="scientific">Cocos nucifera</name>
    <name type="common">Coconut palm</name>
    <dbReference type="NCBI Taxonomy" id="13894"/>
    <lineage>
        <taxon>Eukaryota</taxon>
        <taxon>Viridiplantae</taxon>
        <taxon>Streptophyta</taxon>
        <taxon>Embryophyta</taxon>
        <taxon>Tracheophyta</taxon>
        <taxon>Spermatophyta</taxon>
        <taxon>Magnoliopsida</taxon>
        <taxon>Liliopsida</taxon>
        <taxon>Arecaceae</taxon>
        <taxon>Arecoideae</taxon>
        <taxon>Cocoseae</taxon>
        <taxon>Attaleinae</taxon>
        <taxon>Cocos</taxon>
    </lineage>
</organism>
<dbReference type="Proteomes" id="UP000797356">
    <property type="component" value="Chromosome 3"/>
</dbReference>
<feature type="binding site" evidence="14">
    <location>
        <position position="134"/>
    </location>
    <ligand>
        <name>FAD</name>
        <dbReference type="ChEBI" id="CHEBI:57692"/>
    </ligand>
</feature>
<dbReference type="InterPro" id="IPR008333">
    <property type="entry name" value="Cbr1-like_FAD-bd_dom"/>
</dbReference>
<reference evidence="19" key="2">
    <citation type="submission" date="2019-07" db="EMBL/GenBank/DDBJ databases">
        <authorList>
            <person name="Yang Y."/>
            <person name="Bocs S."/>
            <person name="Baudouin L."/>
        </authorList>
    </citation>
    <scope>NUCLEOTIDE SEQUENCE</scope>
    <source>
        <tissue evidence="19">Spear leaf of Hainan Tall coconut</tissue>
    </source>
</reference>
<evidence type="ECO:0000256" key="4">
    <source>
        <dbReference type="ARBA" id="ARBA00012011"/>
    </source>
</evidence>
<feature type="domain" description="C3H1-type" evidence="17">
    <location>
        <begin position="347"/>
        <end position="374"/>
    </location>
</feature>
<dbReference type="SUPFAM" id="SSF90229">
    <property type="entry name" value="CCCH zinc finger"/>
    <property type="match status" value="1"/>
</dbReference>
<feature type="binding site" evidence="14">
    <location>
        <position position="159"/>
    </location>
    <ligand>
        <name>FAD</name>
        <dbReference type="ChEBI" id="CHEBI:57692"/>
    </ligand>
</feature>
<dbReference type="FunFam" id="3.40.50.80:FF:000009">
    <property type="entry name" value="NADH-cytochrome b5 reductase"/>
    <property type="match status" value="1"/>
</dbReference>
<dbReference type="Pfam" id="PF00970">
    <property type="entry name" value="FAD_binding_6"/>
    <property type="match status" value="1"/>
</dbReference>
<evidence type="ECO:0000259" key="18">
    <source>
        <dbReference type="PROSITE" id="PS51384"/>
    </source>
</evidence>
<dbReference type="SUPFAM" id="SSF63380">
    <property type="entry name" value="Riboflavin synthase domain-like"/>
    <property type="match status" value="1"/>
</dbReference>
<dbReference type="EMBL" id="CM017874">
    <property type="protein sequence ID" value="KAG1335585.1"/>
    <property type="molecule type" value="Genomic_DNA"/>
</dbReference>
<feature type="binding site" evidence="14">
    <location>
        <position position="157"/>
    </location>
    <ligand>
        <name>FAD</name>
        <dbReference type="ChEBI" id="CHEBI:57692"/>
    </ligand>
</feature>
<dbReference type="Gene3D" id="3.40.50.80">
    <property type="entry name" value="Nucleotide-binding domain of ferredoxin-NADP reductase (FNR) module"/>
    <property type="match status" value="1"/>
</dbReference>
<dbReference type="InterPro" id="IPR000571">
    <property type="entry name" value="Znf_CCCH"/>
</dbReference>
<feature type="domain" description="FAD-binding FR-type" evidence="18">
    <location>
        <begin position="75"/>
        <end position="183"/>
    </location>
</feature>
<dbReference type="GO" id="GO:0090524">
    <property type="term" value="F:cytochrome-b5 reductase activity, acting on NADH"/>
    <property type="evidence" value="ECO:0007669"/>
    <property type="project" value="UniProtKB-EC"/>
</dbReference>
<evidence type="ECO:0000256" key="2">
    <source>
        <dbReference type="ARBA" id="ARBA00004173"/>
    </source>
</evidence>
<evidence type="ECO:0000256" key="8">
    <source>
        <dbReference type="ARBA" id="ARBA00022827"/>
    </source>
</evidence>
<keyword evidence="6 15" id="KW-0479">Metal-binding</keyword>
<keyword evidence="5 14" id="KW-0285">Flavoprotein</keyword>
<protein>
    <recommendedName>
        <fullName evidence="4">cytochrome-b5 reductase</fullName>
        <ecNumber evidence="4">1.6.2.2</ecNumber>
    </recommendedName>
</protein>
<dbReference type="PRINTS" id="PR00371">
    <property type="entry name" value="FPNCR"/>
</dbReference>
<dbReference type="PANTHER" id="PTHR19370">
    <property type="entry name" value="NADH-CYTOCHROME B5 REDUCTASE"/>
    <property type="match status" value="1"/>
</dbReference>
<dbReference type="GO" id="GO:0005739">
    <property type="term" value="C:mitochondrion"/>
    <property type="evidence" value="ECO:0007669"/>
    <property type="project" value="UniProtKB-SubCell"/>
</dbReference>
<feature type="region of interest" description="Disordered" evidence="16">
    <location>
        <begin position="755"/>
        <end position="782"/>
    </location>
</feature>
<dbReference type="OrthoDB" id="5395350at2759"/>
<sequence length="872" mass="97808">MALLMRRLSRASAFGLGNALRVEPNWKSSGRRFPFGAAAAISSGIAVYYFCSSPTMAELEPKSEEPAGKVALDPEKWLEFKLQETARVSHNTQLFRFSFDPAAKLGLDIASCILTRVPIGEESEGRKKYVIRPYTPISDPDSKGYFDLLIKVYPDGKMSQHFASLKPGDVVEVKGPIEKLRYSPNMKKKIGMIAGGTGITPMLQVIKAILKNPDDNTQVSLLYANVSPDDTLLKRELDRLSASHPNFKVFYTVDKPSKDWRGGAGYISKGMIVKGLPGPAEDSLILVCGPPGMMKHISGDKAKDRSQGELTGLLKEVGYTEEMPLEGLTEILSESVPLPSYSSVPTSKSNVPCYFYFNSYCIKGDHCPFLHDILPAPKVPATSSEAASFHLVEQKTSTENDTGPASPEVPANLLEGTPELIKQCLTKEAFQQPPLEEKSPSVESSVPECEKPAIKLSDNLLPSVDYVNLDAHLCQDQSSEDLVKGCTEPDEWWESSPGFDVLVDDGSGQLAYEDNADHLLAQERESNIFHGHQLQHDFESSAGYDPRDYPDVGHIYEHGIYDSYDYLDRYNPEYFERTPEYYRERILEPMFRQRRKLPHRAHEVAASDGLDLRDHLRKRKRMDFYEALCDSWNLHSHQRRGPSRERLVWHEMGRYPGRLASEVGKNMTISSHSKSGSTSNDHRRHGWLGEYPWSSRQSRSKRKEREAQRRKHQKPLPTLYSEISRGSASKKAKSQPVIAANFSGPKTLAEIKEAKRRTKTNGDGSESCMPQCSRRPNPEVFEGPKSLNELLKDKRKSVSIGGNINGPTNITAKQQSKHIIYQVGREVSNGCFDDTCYHEAIEKQDRVHDRSSFDVDGEEDGLHEKIARILAR</sequence>
<dbReference type="InterPro" id="IPR017927">
    <property type="entry name" value="FAD-bd_FR_type"/>
</dbReference>
<comment type="cofactor">
    <cofactor evidence="1 14">
        <name>FAD</name>
        <dbReference type="ChEBI" id="CHEBI:57692"/>
    </cofactor>
</comment>
<dbReference type="FunFam" id="2.40.30.10:FF:000032">
    <property type="entry name" value="NADH-cytochrome b5 reductase"/>
    <property type="match status" value="1"/>
</dbReference>
<gene>
    <name evidence="19" type="ORF">COCNU_03G017040</name>
</gene>
<comment type="subcellular location">
    <subcellularLocation>
        <location evidence="2">Mitochondrion</location>
    </subcellularLocation>
</comment>
<dbReference type="InterPro" id="IPR036855">
    <property type="entry name" value="Znf_CCCH_sf"/>
</dbReference>
<feature type="zinc finger region" description="C3H1-type" evidence="15">
    <location>
        <begin position="347"/>
        <end position="374"/>
    </location>
</feature>
<comment type="catalytic activity">
    <reaction evidence="13">
        <text>2 Fe(III)-[cytochrome b5] + NADH = 2 Fe(II)-[cytochrome b5] + NAD(+) + H(+)</text>
        <dbReference type="Rhea" id="RHEA:46680"/>
        <dbReference type="Rhea" id="RHEA-COMP:10438"/>
        <dbReference type="Rhea" id="RHEA-COMP:10439"/>
        <dbReference type="ChEBI" id="CHEBI:15378"/>
        <dbReference type="ChEBI" id="CHEBI:29033"/>
        <dbReference type="ChEBI" id="CHEBI:29034"/>
        <dbReference type="ChEBI" id="CHEBI:57540"/>
        <dbReference type="ChEBI" id="CHEBI:57945"/>
        <dbReference type="EC" id="1.6.2.2"/>
    </reaction>
</comment>
<keyword evidence="20" id="KW-1185">Reference proteome</keyword>
<comment type="similarity">
    <text evidence="3">Belongs to the flavoprotein pyridine nucleotide cytochrome reductase family.</text>
</comment>
<evidence type="ECO:0000256" key="7">
    <source>
        <dbReference type="ARBA" id="ARBA00022771"/>
    </source>
</evidence>
<comment type="caution">
    <text evidence="19">The sequence shown here is derived from an EMBL/GenBank/DDBJ whole genome shotgun (WGS) entry which is preliminary data.</text>
</comment>
<feature type="binding site" evidence="14">
    <location>
        <position position="149"/>
    </location>
    <ligand>
        <name>FAD</name>
        <dbReference type="ChEBI" id="CHEBI:57692"/>
    </ligand>
</feature>
<dbReference type="SUPFAM" id="SSF52343">
    <property type="entry name" value="Ferredoxin reductase-like, C-terminal NADP-linked domain"/>
    <property type="match status" value="1"/>
</dbReference>